<evidence type="ECO:0000259" key="6">
    <source>
        <dbReference type="PROSITE" id="PS50090"/>
    </source>
</evidence>
<feature type="compositionally biased region" description="Acidic residues" evidence="5">
    <location>
        <begin position="942"/>
        <end position="958"/>
    </location>
</feature>
<feature type="compositionally biased region" description="Low complexity" evidence="5">
    <location>
        <begin position="1121"/>
        <end position="1142"/>
    </location>
</feature>
<comment type="caution">
    <text evidence="9">The sequence shown here is derived from an EMBL/GenBank/DDBJ whole genome shotgun (WGS) entry which is preliminary data.</text>
</comment>
<dbReference type="InterPro" id="IPR009057">
    <property type="entry name" value="Homeodomain-like_sf"/>
</dbReference>
<feature type="region of interest" description="Disordered" evidence="5">
    <location>
        <begin position="587"/>
        <end position="614"/>
    </location>
</feature>
<comment type="similarity">
    <text evidence="2">Belongs to the N-CoR nuclear receptor corepressors family.</text>
</comment>
<evidence type="ECO:0000256" key="4">
    <source>
        <dbReference type="SAM" id="Coils"/>
    </source>
</evidence>
<sequence length="1418" mass="158295">MSSVKALSVGHISTPMYMVMESSHAFKKSVHWPPHDGNAQYKRPPHQSLPHGAGGGHHSPPLTGTRGYPYPQDPSSRCPTSSTSYVTSASSPHLVHPGGGGAIYASANHMYRDSHFQVDARAPTEPPHHIDRYGDHNVQHVRRRLSLRPAPTPEYSVALERERYMDAFRYQYEREVALGVSYSSNAITARTLKPPVVSVHTPSEMDNAQPMKRPRLAVEPKAPVHQPLTIDTRNVVIKKEPAYTPQVEAISPTLPSEEGRCESPVRTVKDSMKDNILSTINRIDKEINQIESQITKLQKKKLELEAEASKPSITKEAVKDVFPIESKQMSIAQMIYSENKTKAQESHAILEKIGPKVEIPMYNQPCDTAVYFENKRKFLAFRSKLVKWFQKRHRERELREKHLTETYSKLMQEWLKKMEKKENNAAKKAKDAKLREFFEKQFPELKKQREDKERISRVSTRIRSESEWEEIIDGLQEQEMEEKKMRSYAVIPPIILDSRQRRLWYVNNNGLVEDLCQEYKERQMLNIWTDQEKEIFREKYLQHPKNFALIASCLERKTVADCVQYYYLSKKGENFKQLLRKHSVRKRTRALGKPQQNQQQQIAQTSGVTTRQQEDAKASIVSSCSTSTSSNFETTTQAPTDCIASSSASTVTTSSSSITNCSTAPISSTITAVGADSSATSGMETPGPSGSSNNKPDSGKIPLPNNIRKKKEAVLKGMENKEDARSDSDTASDQQNDNNPAQPCAVCKMELDNYNQSRALTKSNCSTFGIKESDLVAGMRVCASCRFKSVRKWCPIPTCKTPKRKVKRLRPLPSKLSELSTEAKEAILNELEIPPDVAKCCSACFNRIVRKLENNSAGDAESCETKWTDYETDMIKQALSQHGTDWESVANVVGTKSKEQCRQFFFSYKHKMGLDDIVHEFKKSKRYSEDMQQDGKPPPIVTDEEESGETTSSCDEDDRADRCSSDTASAPSPVDKILSEDESRSRNLPHLDASPKCQPDYDSSATVSADEGQNDGLSKKRKPGVSPVKDFLKRERVVTPVRPPSASSSSGAHVQYYNGPPPPAHSNQYRSSQPPPPALSPHYVAEPHHEAYYPRTGDPRGKPFLTSERPHSQPPHLVAQSSSLPNNSSVPPHAKPVPIKATVPPPPPLVASKPSQMSPKVPFKDRIVSMPPSGSITQGTPVNQQSIPVPPTNLSSSRYEGLIRNLPPPQTKEGGSITLGTPVQHELKRIPSSRAESFPPNLPENVVRQAVPAMYDPSVMEYYRQVAPGGQQYAFAPGYPPYPGNMAPQRPPYPNESQLSTKQIMIDFNTSKQMQMRRGGGGPPEKELKVSPRGSDSNPAQIVPQENHLHPMYPPANYQGSSGPHYNHVPSGYQTADSRYMHHRSQNAQIDRTRSPSGVESPLSAGYPHPGKRSPSLA</sequence>
<dbReference type="CDD" id="cd00167">
    <property type="entry name" value="SANT"/>
    <property type="match status" value="2"/>
</dbReference>
<evidence type="ECO:0000259" key="7">
    <source>
        <dbReference type="PROSITE" id="PS51293"/>
    </source>
</evidence>
<feature type="coiled-coil region" evidence="4">
    <location>
        <begin position="273"/>
        <end position="307"/>
    </location>
</feature>
<comment type="subcellular location">
    <subcellularLocation>
        <location evidence="1">Nucleus</location>
    </subcellularLocation>
</comment>
<keyword evidence="3 4" id="KW-0175">Coiled coil</keyword>
<feature type="compositionally biased region" description="Low complexity" evidence="5">
    <location>
        <begin position="595"/>
        <end position="604"/>
    </location>
</feature>
<evidence type="ECO:0000256" key="5">
    <source>
        <dbReference type="SAM" id="MobiDB-lite"/>
    </source>
</evidence>
<feature type="region of interest" description="Disordered" evidence="5">
    <location>
        <begin position="29"/>
        <end position="92"/>
    </location>
</feature>
<feature type="compositionally biased region" description="Basic and acidic residues" evidence="5">
    <location>
        <begin position="1085"/>
        <end position="1101"/>
    </location>
</feature>
<feature type="compositionally biased region" description="Low complexity" evidence="5">
    <location>
        <begin position="80"/>
        <end position="91"/>
    </location>
</feature>
<feature type="domain" description="Myb-like" evidence="6">
    <location>
        <begin position="859"/>
        <end position="909"/>
    </location>
</feature>
<dbReference type="Pfam" id="PF15784">
    <property type="entry name" value="GPS2_interact"/>
    <property type="match status" value="1"/>
</dbReference>
<feature type="compositionally biased region" description="Polar residues" evidence="5">
    <location>
        <begin position="1172"/>
        <end position="1198"/>
    </location>
</feature>
<proteinExistence type="inferred from homology"/>
<dbReference type="PANTHER" id="PTHR13992">
    <property type="entry name" value="NUCLEAR RECEPTOR CO-REPRESSOR RELATED NCOR"/>
    <property type="match status" value="1"/>
</dbReference>
<feature type="region of interest" description="Disordered" evidence="5">
    <location>
        <begin position="1312"/>
        <end position="1418"/>
    </location>
</feature>
<dbReference type="InterPro" id="IPR031557">
    <property type="entry name" value="N-CoR_GPS2_interact"/>
</dbReference>
<feature type="compositionally biased region" description="Polar residues" evidence="5">
    <location>
        <begin position="1386"/>
        <end position="1398"/>
    </location>
</feature>
<dbReference type="Gene3D" id="1.20.58.1880">
    <property type="match status" value="1"/>
</dbReference>
<reference evidence="9" key="1">
    <citation type="journal article" date="2020" name="bioRxiv">
        <title>Chromosome-level reference genome of the European wasp spider Argiope bruennichi: a resource for studies on range expansion and evolutionary adaptation.</title>
        <authorList>
            <person name="Sheffer M.M."/>
            <person name="Hoppe A."/>
            <person name="Krehenwinkel H."/>
            <person name="Uhl G."/>
            <person name="Kuss A.W."/>
            <person name="Jensen L."/>
            <person name="Jensen C."/>
            <person name="Gillespie R.G."/>
            <person name="Hoff K.J."/>
            <person name="Prost S."/>
        </authorList>
    </citation>
    <scope>NUCLEOTIDE SEQUENCE</scope>
</reference>
<gene>
    <name evidence="9" type="ORF">HNY73_012917</name>
</gene>
<dbReference type="GO" id="GO:0006357">
    <property type="term" value="P:regulation of transcription by RNA polymerase II"/>
    <property type="evidence" value="ECO:0007669"/>
    <property type="project" value="TreeGrafter"/>
</dbReference>
<dbReference type="InterPro" id="IPR051571">
    <property type="entry name" value="N-CoR_corepressor"/>
</dbReference>
<dbReference type="SUPFAM" id="SSF46689">
    <property type="entry name" value="Homeodomain-like"/>
    <property type="match status" value="2"/>
</dbReference>
<name>A0A8T0EWD0_ARGBR</name>
<keyword evidence="9" id="KW-0675">Receptor</keyword>
<evidence type="ECO:0000256" key="1">
    <source>
        <dbReference type="ARBA" id="ARBA00004123"/>
    </source>
</evidence>
<protein>
    <submittedName>
        <fullName evidence="9">Nuclear receptor corepressor 1 like protein</fullName>
    </submittedName>
</protein>
<dbReference type="InterPro" id="IPR017930">
    <property type="entry name" value="Myb_dom"/>
</dbReference>
<feature type="compositionally biased region" description="Polar residues" evidence="5">
    <location>
        <begin position="675"/>
        <end position="696"/>
    </location>
</feature>
<feature type="region of interest" description="Disordered" evidence="5">
    <location>
        <begin position="675"/>
        <end position="741"/>
    </location>
</feature>
<dbReference type="InterPro" id="IPR017884">
    <property type="entry name" value="SANT_dom"/>
</dbReference>
<feature type="domain" description="SANT" evidence="7">
    <location>
        <begin position="862"/>
        <end position="913"/>
    </location>
</feature>
<dbReference type="PROSITE" id="PS50090">
    <property type="entry name" value="MYB_LIKE"/>
    <property type="match status" value="1"/>
</dbReference>
<dbReference type="Pfam" id="PF00249">
    <property type="entry name" value="Myb_DNA-binding"/>
    <property type="match status" value="2"/>
</dbReference>
<accession>A0A8T0EWD0</accession>
<dbReference type="FunFam" id="1.10.10.60:FF:000026">
    <property type="entry name" value="Nuclear receptor corepressor 2 isoform 1"/>
    <property type="match status" value="1"/>
</dbReference>
<feature type="compositionally biased region" description="Polar residues" evidence="5">
    <location>
        <begin position="729"/>
        <end position="741"/>
    </location>
</feature>
<dbReference type="Gene3D" id="1.20.5.430">
    <property type="match status" value="1"/>
</dbReference>
<dbReference type="Proteomes" id="UP000807504">
    <property type="component" value="Unassembled WGS sequence"/>
</dbReference>
<dbReference type="GO" id="GO:0005654">
    <property type="term" value="C:nucleoplasm"/>
    <property type="evidence" value="ECO:0007669"/>
    <property type="project" value="UniProtKB-ARBA"/>
</dbReference>
<dbReference type="InterPro" id="IPR001005">
    <property type="entry name" value="SANT/Myb"/>
</dbReference>
<feature type="domain" description="SANT" evidence="7">
    <location>
        <begin position="523"/>
        <end position="574"/>
    </location>
</feature>
<dbReference type="PROSITE" id="PS51294">
    <property type="entry name" value="HTH_MYB"/>
    <property type="match status" value="1"/>
</dbReference>
<dbReference type="SMART" id="SM00717">
    <property type="entry name" value="SANT"/>
    <property type="match status" value="2"/>
</dbReference>
<evidence type="ECO:0000259" key="8">
    <source>
        <dbReference type="PROSITE" id="PS51294"/>
    </source>
</evidence>
<feature type="compositionally biased region" description="Basic and acidic residues" evidence="5">
    <location>
        <begin position="712"/>
        <end position="728"/>
    </location>
</feature>
<feature type="domain" description="HTH myb-type" evidence="8">
    <location>
        <begin position="866"/>
        <end position="913"/>
    </location>
</feature>
<dbReference type="GO" id="GO:0032991">
    <property type="term" value="C:protein-containing complex"/>
    <property type="evidence" value="ECO:0007669"/>
    <property type="project" value="UniProtKB-ARBA"/>
</dbReference>
<dbReference type="GO" id="GO:0000785">
    <property type="term" value="C:chromatin"/>
    <property type="evidence" value="ECO:0007669"/>
    <property type="project" value="TreeGrafter"/>
</dbReference>
<evidence type="ECO:0000256" key="2">
    <source>
        <dbReference type="ARBA" id="ARBA00010097"/>
    </source>
</evidence>
<organism evidence="9 10">
    <name type="scientific">Argiope bruennichi</name>
    <name type="common">Wasp spider</name>
    <name type="synonym">Aranea bruennichi</name>
    <dbReference type="NCBI Taxonomy" id="94029"/>
    <lineage>
        <taxon>Eukaryota</taxon>
        <taxon>Metazoa</taxon>
        <taxon>Ecdysozoa</taxon>
        <taxon>Arthropoda</taxon>
        <taxon>Chelicerata</taxon>
        <taxon>Arachnida</taxon>
        <taxon>Araneae</taxon>
        <taxon>Araneomorphae</taxon>
        <taxon>Entelegynae</taxon>
        <taxon>Araneoidea</taxon>
        <taxon>Araneidae</taxon>
        <taxon>Argiope</taxon>
    </lineage>
</organism>
<reference evidence="9" key="2">
    <citation type="submission" date="2020-06" db="EMBL/GenBank/DDBJ databases">
        <authorList>
            <person name="Sheffer M."/>
        </authorList>
    </citation>
    <scope>NUCLEOTIDE SEQUENCE</scope>
</reference>
<keyword evidence="10" id="KW-1185">Reference proteome</keyword>
<dbReference type="Gene3D" id="1.10.10.60">
    <property type="entry name" value="Homeodomain-like"/>
    <property type="match status" value="1"/>
</dbReference>
<feature type="region of interest" description="Disordered" evidence="5">
    <location>
        <begin position="925"/>
        <end position="1219"/>
    </location>
</feature>
<dbReference type="EMBL" id="JABXBU010001863">
    <property type="protein sequence ID" value="KAF8782655.1"/>
    <property type="molecule type" value="Genomic_DNA"/>
</dbReference>
<evidence type="ECO:0000313" key="10">
    <source>
        <dbReference type="Proteomes" id="UP000807504"/>
    </source>
</evidence>
<evidence type="ECO:0000256" key="3">
    <source>
        <dbReference type="ARBA" id="ARBA00023054"/>
    </source>
</evidence>
<dbReference type="PROSITE" id="PS51293">
    <property type="entry name" value="SANT"/>
    <property type="match status" value="2"/>
</dbReference>
<dbReference type="PANTHER" id="PTHR13992:SF39">
    <property type="entry name" value="SMRTER, ISOFORM G"/>
    <property type="match status" value="1"/>
</dbReference>
<evidence type="ECO:0000313" key="9">
    <source>
        <dbReference type="EMBL" id="KAF8782655.1"/>
    </source>
</evidence>